<dbReference type="RefSeq" id="XP_011774992.1">
    <property type="nucleotide sequence ID" value="XM_011776690.1"/>
</dbReference>
<gene>
    <name evidence="2" type="ORF">TbgDal_VII6100</name>
</gene>
<keyword evidence="1" id="KW-0812">Transmembrane</keyword>
<proteinExistence type="predicted"/>
<feature type="transmembrane region" description="Helical" evidence="1">
    <location>
        <begin position="87"/>
        <end position="105"/>
    </location>
</feature>
<dbReference type="Proteomes" id="UP000002316">
    <property type="component" value="Chromosome 7"/>
</dbReference>
<evidence type="ECO:0000313" key="3">
    <source>
        <dbReference type="Proteomes" id="UP000002316"/>
    </source>
</evidence>
<reference evidence="3" key="1">
    <citation type="journal article" date="2010" name="PLoS Negl. Trop. Dis.">
        <title>The genome sequence of Trypanosoma brucei gambiense, causative agent of chronic human african trypanosomiasis.</title>
        <authorList>
            <person name="Jackson A.P."/>
            <person name="Sanders M."/>
            <person name="Berry A."/>
            <person name="McQuillan J."/>
            <person name="Aslett M.A."/>
            <person name="Quail M.A."/>
            <person name="Chukualim B."/>
            <person name="Capewell P."/>
            <person name="MacLeod A."/>
            <person name="Melville S.E."/>
            <person name="Gibson W."/>
            <person name="Barry J.D."/>
            <person name="Berriman M."/>
            <person name="Hertz-Fowler C."/>
        </authorList>
    </citation>
    <scope>NUCLEOTIDE SEQUENCE [LARGE SCALE GENOMIC DNA]</scope>
    <source>
        <strain evidence="3">MHOM/CI/86/DAL972</strain>
    </source>
</reference>
<name>C9ZTH7_TRYB9</name>
<evidence type="ECO:0000256" key="1">
    <source>
        <dbReference type="SAM" id="Phobius"/>
    </source>
</evidence>
<protein>
    <submittedName>
        <fullName evidence="2">Uncharacterized protein</fullName>
    </submittedName>
</protein>
<keyword evidence="1" id="KW-0472">Membrane</keyword>
<dbReference type="EMBL" id="FN554970">
    <property type="protein sequence ID" value="CBH12712.1"/>
    <property type="molecule type" value="Genomic_DNA"/>
</dbReference>
<organism evidence="2 3">
    <name type="scientific">Trypanosoma brucei gambiense (strain MHOM/CI/86/DAL972)</name>
    <dbReference type="NCBI Taxonomy" id="679716"/>
    <lineage>
        <taxon>Eukaryota</taxon>
        <taxon>Discoba</taxon>
        <taxon>Euglenozoa</taxon>
        <taxon>Kinetoplastea</taxon>
        <taxon>Metakinetoplastina</taxon>
        <taxon>Trypanosomatida</taxon>
        <taxon>Trypanosomatidae</taxon>
        <taxon>Trypanosoma</taxon>
    </lineage>
</organism>
<dbReference type="KEGG" id="tbg:TbgDal_VII6100"/>
<accession>C9ZTH7</accession>
<keyword evidence="1" id="KW-1133">Transmembrane helix</keyword>
<evidence type="ECO:0000313" key="2">
    <source>
        <dbReference type="EMBL" id="CBH12712.1"/>
    </source>
</evidence>
<dbReference type="AlphaFoldDB" id="C9ZTH7"/>
<dbReference type="GeneID" id="23862875"/>
<sequence>MQTSLGERLFFQGLLVADRKKDFFAPICFALQMRQDLPKKLRPAWVYALGLRAWCQCSSGAGDFNRGRDKEGVMTHTHMIMTLARQLFSFFFFLPLFITASRHLFLFPMPPSPLG</sequence>